<dbReference type="Pfam" id="PF07096">
    <property type="entry name" value="DUF1358"/>
    <property type="match status" value="1"/>
</dbReference>
<comment type="caution">
    <text evidence="12">The sequence shown here is derived from an EMBL/GenBank/DDBJ whole genome shotgun (WGS) entry which is preliminary data.</text>
</comment>
<accession>A0AA88NLN9</accession>
<comment type="subcellular location">
    <subcellularLocation>
        <location evidence="1">Mitochondrion inner membrane</location>
        <topology evidence="1">Multi-pass membrane protein</topology>
    </subcellularLocation>
</comment>
<evidence type="ECO:0000313" key="13">
    <source>
        <dbReference type="Proteomes" id="UP001187415"/>
    </source>
</evidence>
<evidence type="ECO:0000313" key="12">
    <source>
        <dbReference type="EMBL" id="KAK2855825.1"/>
    </source>
</evidence>
<dbReference type="PANTHER" id="PTHR13141">
    <property type="entry name" value="TRANSMEMBRANE PROTEIN 242"/>
    <property type="match status" value="1"/>
</dbReference>
<dbReference type="Proteomes" id="UP001187415">
    <property type="component" value="Unassembled WGS sequence"/>
</dbReference>
<keyword evidence="13" id="KW-1185">Reference proteome</keyword>
<feature type="region of interest" description="Disordered" evidence="10">
    <location>
        <begin position="1"/>
        <end position="22"/>
    </location>
</feature>
<evidence type="ECO:0000256" key="3">
    <source>
        <dbReference type="ARBA" id="ARBA00013934"/>
    </source>
</evidence>
<proteinExistence type="inferred from homology"/>
<feature type="transmembrane region" description="Helical" evidence="11">
    <location>
        <begin position="29"/>
        <end position="52"/>
    </location>
</feature>
<keyword evidence="7" id="KW-0496">Mitochondrion</keyword>
<gene>
    <name evidence="12" type="ORF">Q5P01_004560</name>
</gene>
<sequence length="108" mass="10887">MTAAEENTAPGRGDGAERDEDAAGQTLKAAAFLTTVASAGMVAGFGSTLALAKRKSPDWFHKGSAPTAAARRAEPAWPSGLWAGGPCSLGVESVCSASPCGRFSVFTV</sequence>
<evidence type="ECO:0000256" key="10">
    <source>
        <dbReference type="SAM" id="MobiDB-lite"/>
    </source>
</evidence>
<dbReference type="AlphaFoldDB" id="A0AA88NLN9"/>
<keyword evidence="6 11" id="KW-1133">Transmembrane helix</keyword>
<evidence type="ECO:0000256" key="11">
    <source>
        <dbReference type="SAM" id="Phobius"/>
    </source>
</evidence>
<dbReference type="PANTHER" id="PTHR13141:SF4">
    <property type="entry name" value="TRANSMEMBRANE PROTEIN 242"/>
    <property type="match status" value="1"/>
</dbReference>
<evidence type="ECO:0000256" key="5">
    <source>
        <dbReference type="ARBA" id="ARBA00022792"/>
    </source>
</evidence>
<evidence type="ECO:0000256" key="7">
    <source>
        <dbReference type="ARBA" id="ARBA00023128"/>
    </source>
</evidence>
<dbReference type="GO" id="GO:0005743">
    <property type="term" value="C:mitochondrial inner membrane"/>
    <property type="evidence" value="ECO:0007669"/>
    <property type="project" value="UniProtKB-SubCell"/>
</dbReference>
<evidence type="ECO:0000256" key="4">
    <source>
        <dbReference type="ARBA" id="ARBA00022692"/>
    </source>
</evidence>
<comment type="function">
    <text evidence="9">Scaffold protein that participates in the c-ring assembly of mitochondrial ATP synthase (F(1)F(0) ATP synthase or complex V) by facilitating the membrane insertion and oligomer formation of the subunit c/ATP5MC3. Participates in the incorporation of the c-ring into vestigial complexes. Additionally influences the incorporation of subunits MT-ATP6, MT-ATP8, ATP5MJ, and ATP5MK in the ATP synthase.</text>
</comment>
<evidence type="ECO:0000256" key="1">
    <source>
        <dbReference type="ARBA" id="ARBA00004448"/>
    </source>
</evidence>
<keyword evidence="5" id="KW-0999">Mitochondrion inner membrane</keyword>
<dbReference type="EMBL" id="JAUPFM010000003">
    <property type="protein sequence ID" value="KAK2855825.1"/>
    <property type="molecule type" value="Genomic_DNA"/>
</dbReference>
<dbReference type="InterPro" id="IPR009792">
    <property type="entry name" value="TMEM242"/>
</dbReference>
<evidence type="ECO:0000256" key="2">
    <source>
        <dbReference type="ARBA" id="ARBA00007570"/>
    </source>
</evidence>
<organism evidence="12 13">
    <name type="scientific">Channa striata</name>
    <name type="common">Snakehead murrel</name>
    <name type="synonym">Ophicephalus striatus</name>
    <dbReference type="NCBI Taxonomy" id="64152"/>
    <lineage>
        <taxon>Eukaryota</taxon>
        <taxon>Metazoa</taxon>
        <taxon>Chordata</taxon>
        <taxon>Craniata</taxon>
        <taxon>Vertebrata</taxon>
        <taxon>Euteleostomi</taxon>
        <taxon>Actinopterygii</taxon>
        <taxon>Neopterygii</taxon>
        <taxon>Teleostei</taxon>
        <taxon>Neoteleostei</taxon>
        <taxon>Acanthomorphata</taxon>
        <taxon>Anabantaria</taxon>
        <taxon>Anabantiformes</taxon>
        <taxon>Channoidei</taxon>
        <taxon>Channidae</taxon>
        <taxon>Channa</taxon>
    </lineage>
</organism>
<protein>
    <recommendedName>
        <fullName evidence="3">Transmembrane protein 242</fullName>
    </recommendedName>
</protein>
<evidence type="ECO:0000256" key="8">
    <source>
        <dbReference type="ARBA" id="ARBA00023136"/>
    </source>
</evidence>
<keyword evidence="4 11" id="KW-0812">Transmembrane</keyword>
<name>A0AA88NLN9_CHASR</name>
<evidence type="ECO:0000256" key="9">
    <source>
        <dbReference type="ARBA" id="ARBA00045905"/>
    </source>
</evidence>
<keyword evidence="8 11" id="KW-0472">Membrane</keyword>
<evidence type="ECO:0000256" key="6">
    <source>
        <dbReference type="ARBA" id="ARBA00022989"/>
    </source>
</evidence>
<reference evidence="12" key="1">
    <citation type="submission" date="2023-07" db="EMBL/GenBank/DDBJ databases">
        <title>Chromosome-level Genome Assembly of Striped Snakehead (Channa striata).</title>
        <authorList>
            <person name="Liu H."/>
        </authorList>
    </citation>
    <scope>NUCLEOTIDE SEQUENCE</scope>
    <source>
        <strain evidence="12">Gz</strain>
        <tissue evidence="12">Muscle</tissue>
    </source>
</reference>
<comment type="similarity">
    <text evidence="2">Belongs to the TMEM242 family.</text>
</comment>